<keyword evidence="3" id="KW-1185">Reference proteome</keyword>
<gene>
    <name evidence="2" type="ORF">NP596_05570</name>
</gene>
<dbReference type="Pfam" id="PF05050">
    <property type="entry name" value="Methyltransf_21"/>
    <property type="match status" value="1"/>
</dbReference>
<dbReference type="GO" id="GO:0008168">
    <property type="term" value="F:methyltransferase activity"/>
    <property type="evidence" value="ECO:0007669"/>
    <property type="project" value="UniProtKB-KW"/>
</dbReference>
<keyword evidence="2" id="KW-0808">Transferase</keyword>
<dbReference type="Proteomes" id="UP001524586">
    <property type="component" value="Unassembled WGS sequence"/>
</dbReference>
<dbReference type="InterPro" id="IPR029063">
    <property type="entry name" value="SAM-dependent_MTases_sf"/>
</dbReference>
<dbReference type="SUPFAM" id="SSF53335">
    <property type="entry name" value="S-adenosyl-L-methionine-dependent methyltransferases"/>
    <property type="match status" value="1"/>
</dbReference>
<dbReference type="Gene3D" id="3.40.50.150">
    <property type="entry name" value="Vaccinia Virus protein VP39"/>
    <property type="match status" value="1"/>
</dbReference>
<dbReference type="RefSeq" id="WP_256614285.1">
    <property type="nucleotide sequence ID" value="NZ_JANIBK010000019.1"/>
</dbReference>
<evidence type="ECO:0000259" key="1">
    <source>
        <dbReference type="Pfam" id="PF05050"/>
    </source>
</evidence>
<accession>A0ABT1U486</accession>
<comment type="caution">
    <text evidence="2">The sequence shown here is derived from an EMBL/GenBank/DDBJ whole genome shotgun (WGS) entry which is preliminary data.</text>
</comment>
<dbReference type="GO" id="GO:0032259">
    <property type="term" value="P:methylation"/>
    <property type="evidence" value="ECO:0007669"/>
    <property type="project" value="UniProtKB-KW"/>
</dbReference>
<dbReference type="PANTHER" id="PTHR34009">
    <property type="entry name" value="PROTEIN STAR"/>
    <property type="match status" value="1"/>
</dbReference>
<organism evidence="2 3">
    <name type="scientific">Methylomonas rivi</name>
    <dbReference type="NCBI Taxonomy" id="2952226"/>
    <lineage>
        <taxon>Bacteria</taxon>
        <taxon>Pseudomonadati</taxon>
        <taxon>Pseudomonadota</taxon>
        <taxon>Gammaproteobacteria</taxon>
        <taxon>Methylococcales</taxon>
        <taxon>Methylococcaceae</taxon>
        <taxon>Methylomonas</taxon>
    </lineage>
</organism>
<feature type="domain" description="Methyltransferase FkbM" evidence="1">
    <location>
        <begin position="27"/>
        <end position="193"/>
    </location>
</feature>
<dbReference type="PANTHER" id="PTHR34009:SF2">
    <property type="entry name" value="PROTEIN STAR"/>
    <property type="match status" value="1"/>
</dbReference>
<dbReference type="NCBIfam" id="TIGR01444">
    <property type="entry name" value="fkbM_fam"/>
    <property type="match status" value="1"/>
</dbReference>
<evidence type="ECO:0000313" key="3">
    <source>
        <dbReference type="Proteomes" id="UP001524586"/>
    </source>
</evidence>
<proteinExistence type="predicted"/>
<name>A0ABT1U486_9GAMM</name>
<keyword evidence="2" id="KW-0489">Methyltransferase</keyword>
<dbReference type="EMBL" id="JANIBK010000019">
    <property type="protein sequence ID" value="MCQ8127926.1"/>
    <property type="molecule type" value="Genomic_DNA"/>
</dbReference>
<sequence>MKAYSQEGEDLVMQRIFAGKTDGFYVDVGAHHPRRFSNTYLFYRQGWRGINVEPNPDFAADFMRERKRDINLQLGVSDCRGTLTYYQFNDPALNSFDRELTEARLVNTSYKLLGTQEISVERLERILEQHVPSGVKIDFLSIDVEGLDMAVLRSNNWSLYRPRYVLAESLETSLEDALQGEVYAFMKTQGYKLFGKTLNTLIFQEDNGDAGPKA</sequence>
<dbReference type="InterPro" id="IPR053202">
    <property type="entry name" value="EGF_Rcpt_Signaling_Reg"/>
</dbReference>
<dbReference type="InterPro" id="IPR006342">
    <property type="entry name" value="FkbM_mtfrase"/>
</dbReference>
<reference evidence="2 3" key="1">
    <citation type="submission" date="2022-07" db="EMBL/GenBank/DDBJ databases">
        <title>Methylomonas rivi sp. nov., Methylomonas rosea sp. nov., Methylomonas aureus sp. nov. and Methylomonas subterranea sp. nov., four novel methanotrophs isolated from a freshwater creek and the deep terrestrial subsurface.</title>
        <authorList>
            <person name="Abin C."/>
            <person name="Sankaranarayanan K."/>
            <person name="Garner C."/>
            <person name="Sindelar R."/>
            <person name="Kotary K."/>
            <person name="Garner R."/>
            <person name="Barclay S."/>
            <person name="Lawson P."/>
            <person name="Krumholz L."/>
        </authorList>
    </citation>
    <scope>NUCLEOTIDE SEQUENCE [LARGE SCALE GENOMIC DNA]</scope>
    <source>
        <strain evidence="2 3">WSC-6</strain>
    </source>
</reference>
<evidence type="ECO:0000313" key="2">
    <source>
        <dbReference type="EMBL" id="MCQ8127926.1"/>
    </source>
</evidence>
<protein>
    <submittedName>
        <fullName evidence="2">FkbM family methyltransferase</fullName>
    </submittedName>
</protein>